<dbReference type="Pfam" id="PF07731">
    <property type="entry name" value="Cu-oxidase_2"/>
    <property type="match status" value="1"/>
</dbReference>
<dbReference type="EMBL" id="JADIKE010000024">
    <property type="protein sequence ID" value="MBM7124126.1"/>
    <property type="molecule type" value="Genomic_DNA"/>
</dbReference>
<protein>
    <submittedName>
        <fullName evidence="4">Multicopper oxidase domain-containing protein</fullName>
    </submittedName>
</protein>
<dbReference type="InterPro" id="IPR008972">
    <property type="entry name" value="Cupredoxin"/>
</dbReference>
<dbReference type="Pfam" id="PF00394">
    <property type="entry name" value="Cu-oxidase"/>
    <property type="match status" value="1"/>
</dbReference>
<dbReference type="PROSITE" id="PS51318">
    <property type="entry name" value="TAT"/>
    <property type="match status" value="1"/>
</dbReference>
<feature type="domain" description="Plastocyanin-like" evidence="1">
    <location>
        <begin position="218"/>
        <end position="318"/>
    </location>
</feature>
<evidence type="ECO:0000313" key="4">
    <source>
        <dbReference type="EMBL" id="MBM7124126.1"/>
    </source>
</evidence>
<dbReference type="InterPro" id="IPR001117">
    <property type="entry name" value="Cu-oxidase_2nd"/>
</dbReference>
<comment type="caution">
    <text evidence="4">The sequence shown here is derived from an EMBL/GenBank/DDBJ whole genome shotgun (WGS) entry which is preliminary data.</text>
</comment>
<feature type="domain" description="Plastocyanin-like" evidence="2">
    <location>
        <begin position="385"/>
        <end position="492"/>
    </location>
</feature>
<accession>A0ABS2JZ14</accession>
<dbReference type="InterPro" id="IPR045087">
    <property type="entry name" value="Cu-oxidase_fam"/>
</dbReference>
<feature type="domain" description="Plastocyanin-like" evidence="3">
    <location>
        <begin position="62"/>
        <end position="168"/>
    </location>
</feature>
<dbReference type="SUPFAM" id="SSF49503">
    <property type="entry name" value="Cupredoxins"/>
    <property type="match status" value="3"/>
</dbReference>
<dbReference type="Gene3D" id="2.60.40.420">
    <property type="entry name" value="Cupredoxins - blue copper proteins"/>
    <property type="match status" value="2"/>
</dbReference>
<evidence type="ECO:0000259" key="2">
    <source>
        <dbReference type="Pfam" id="PF07731"/>
    </source>
</evidence>
<sequence>MSMDRREFLKLGSLVTLGGAMPSLLPATTEQSTAEQVVLAGKADYTLRIGRSLVELSPDHIVSTATYNDQFPGPLVRLKEGQRVVVDVFNNTDRDEQLHWHGQFLSADMDGAAEEGTPYIPARGMRRLSFIPGPSGFRFYHTHLVAGSDLSIGQYSGLVGPVYIESRHEPGAYDREVFLTLKEFDPFFSKGGDMAMDFLHPSDRDRSLEERGETAMKASLAQGQPHGYEVGYQAFTINGRMLGHGDPIRVKSGERVLFHILNGSATEIRSLALPGHTFKVVALDGNPVPHPAEVPVLWLGTAERISAIVEMKHPGTWILGDLADDDRGRGMGIVVEYAEHRGKPQWVKPSPFAWDYRRFALPNAAVAATPDEVIEMTFAKQNAADEGFNRWTINDVAFDMKTMKAMFQLHQGKRYRLRMHNASDDIHPMHLHRHSFEITRIAGLPMGGVVKDVAMLGGYQSMDIDFTAVQKGLSLFHCHMQLHMDFGFMALFDCV</sequence>
<evidence type="ECO:0000259" key="3">
    <source>
        <dbReference type="Pfam" id="PF07732"/>
    </source>
</evidence>
<dbReference type="Proteomes" id="UP001430149">
    <property type="component" value="Unassembled WGS sequence"/>
</dbReference>
<evidence type="ECO:0000259" key="1">
    <source>
        <dbReference type="Pfam" id="PF00394"/>
    </source>
</evidence>
<gene>
    <name evidence="4" type="ORF">ISP19_01930</name>
</gene>
<dbReference type="Pfam" id="PF07732">
    <property type="entry name" value="Cu-oxidase_3"/>
    <property type="match status" value="1"/>
</dbReference>
<dbReference type="InterPro" id="IPR011707">
    <property type="entry name" value="Cu-oxidase-like_N"/>
</dbReference>
<dbReference type="PANTHER" id="PTHR11709">
    <property type="entry name" value="MULTI-COPPER OXIDASE"/>
    <property type="match status" value="1"/>
</dbReference>
<evidence type="ECO:0000313" key="5">
    <source>
        <dbReference type="Proteomes" id="UP001430149"/>
    </source>
</evidence>
<proteinExistence type="predicted"/>
<dbReference type="InterPro" id="IPR011706">
    <property type="entry name" value="Cu-oxidase_C"/>
</dbReference>
<reference evidence="4" key="1">
    <citation type="submission" date="2020-10" db="EMBL/GenBank/DDBJ databases">
        <title>Phylogeny of dyella-like bacteria.</title>
        <authorList>
            <person name="Fu J."/>
        </authorList>
    </citation>
    <scope>NUCLEOTIDE SEQUENCE</scope>
    <source>
        <strain evidence="4">DHOC52</strain>
    </source>
</reference>
<name>A0ABS2JZ14_9GAMM</name>
<dbReference type="RefSeq" id="WP_204679119.1">
    <property type="nucleotide sequence ID" value="NZ_BSNR01000006.1"/>
</dbReference>
<organism evidence="4 5">
    <name type="scientific">Dyella flava</name>
    <dbReference type="NCBI Taxonomy" id="1920170"/>
    <lineage>
        <taxon>Bacteria</taxon>
        <taxon>Pseudomonadati</taxon>
        <taxon>Pseudomonadota</taxon>
        <taxon>Gammaproteobacteria</taxon>
        <taxon>Lysobacterales</taxon>
        <taxon>Rhodanobacteraceae</taxon>
        <taxon>Dyella</taxon>
    </lineage>
</organism>
<dbReference type="InterPro" id="IPR006311">
    <property type="entry name" value="TAT_signal"/>
</dbReference>
<keyword evidence="5" id="KW-1185">Reference proteome</keyword>